<keyword evidence="6" id="KW-1185">Reference proteome</keyword>
<dbReference type="OrthoDB" id="10037635at2759"/>
<organism evidence="3 6">
    <name type="scientific">Didymodactylos carnosus</name>
    <dbReference type="NCBI Taxonomy" id="1234261"/>
    <lineage>
        <taxon>Eukaryota</taxon>
        <taxon>Metazoa</taxon>
        <taxon>Spiralia</taxon>
        <taxon>Gnathifera</taxon>
        <taxon>Rotifera</taxon>
        <taxon>Eurotatoria</taxon>
        <taxon>Bdelloidea</taxon>
        <taxon>Philodinida</taxon>
        <taxon>Philodinidae</taxon>
        <taxon>Didymodactylos</taxon>
    </lineage>
</organism>
<dbReference type="InterPro" id="IPR019034">
    <property type="entry name" value="UPF0390"/>
</dbReference>
<dbReference type="EMBL" id="CAJOBC010004520">
    <property type="protein sequence ID" value="CAF3831288.1"/>
    <property type="molecule type" value="Genomic_DNA"/>
</dbReference>
<evidence type="ECO:0000313" key="4">
    <source>
        <dbReference type="EMBL" id="CAF3650303.1"/>
    </source>
</evidence>
<dbReference type="Pfam" id="PF09495">
    <property type="entry name" value="DUF2462"/>
    <property type="match status" value="1"/>
</dbReference>
<dbReference type="EMBL" id="CAJOBA010002567">
    <property type="protein sequence ID" value="CAF3650303.1"/>
    <property type="molecule type" value="Genomic_DNA"/>
</dbReference>
<dbReference type="Proteomes" id="UP000663829">
    <property type="component" value="Unassembled WGS sequence"/>
</dbReference>
<reference evidence="3" key="1">
    <citation type="submission" date="2021-02" db="EMBL/GenBank/DDBJ databases">
        <authorList>
            <person name="Nowell W R."/>
        </authorList>
    </citation>
    <scope>NUCLEOTIDE SEQUENCE</scope>
</reference>
<feature type="compositionally biased region" description="Basic residues" evidence="1">
    <location>
        <begin position="29"/>
        <end position="39"/>
    </location>
</feature>
<dbReference type="Proteomes" id="UP000682733">
    <property type="component" value="Unassembled WGS sequence"/>
</dbReference>
<evidence type="ECO:0000256" key="1">
    <source>
        <dbReference type="SAM" id="MobiDB-lite"/>
    </source>
</evidence>
<gene>
    <name evidence="3" type="ORF">GPM918_LOCUS16891</name>
    <name evidence="2" type="ORF">OVA965_LOCUS7855</name>
    <name evidence="5" type="ORF">SRO942_LOCUS16890</name>
    <name evidence="4" type="ORF">TMI583_LOCUS7851</name>
</gene>
<dbReference type="EMBL" id="CAJNOQ010004520">
    <property type="protein sequence ID" value="CAF1063242.1"/>
    <property type="molecule type" value="Genomic_DNA"/>
</dbReference>
<evidence type="ECO:0000313" key="5">
    <source>
        <dbReference type="EMBL" id="CAF3831288.1"/>
    </source>
</evidence>
<sequence length="80" mass="8947">MPQGKLKTKVQMPTGTKKKQPNKNSGKISKTKMNKKKKTNGNNSNAVKNRLTVEIAKNIEQECAHKVNTCEPKQLKIVNT</sequence>
<feature type="region of interest" description="Disordered" evidence="1">
    <location>
        <begin position="1"/>
        <end position="49"/>
    </location>
</feature>
<protein>
    <submittedName>
        <fullName evidence="3">Uncharacterized protein</fullName>
    </submittedName>
</protein>
<dbReference type="Proteomes" id="UP000681722">
    <property type="component" value="Unassembled WGS sequence"/>
</dbReference>
<accession>A0A814LAM5</accession>
<evidence type="ECO:0000313" key="6">
    <source>
        <dbReference type="Proteomes" id="UP000663829"/>
    </source>
</evidence>
<name>A0A814LAM5_9BILA</name>
<dbReference type="EMBL" id="CAJNOK010002566">
    <property type="protein sequence ID" value="CAF0865486.1"/>
    <property type="molecule type" value="Genomic_DNA"/>
</dbReference>
<dbReference type="AlphaFoldDB" id="A0A814LAM5"/>
<proteinExistence type="predicted"/>
<evidence type="ECO:0000313" key="3">
    <source>
        <dbReference type="EMBL" id="CAF1063242.1"/>
    </source>
</evidence>
<dbReference type="Proteomes" id="UP000677228">
    <property type="component" value="Unassembled WGS sequence"/>
</dbReference>
<comment type="caution">
    <text evidence="3">The sequence shown here is derived from an EMBL/GenBank/DDBJ whole genome shotgun (WGS) entry which is preliminary data.</text>
</comment>
<evidence type="ECO:0000313" key="2">
    <source>
        <dbReference type="EMBL" id="CAF0865486.1"/>
    </source>
</evidence>